<evidence type="ECO:0000256" key="1">
    <source>
        <dbReference type="ARBA" id="ARBA00022723"/>
    </source>
</evidence>
<dbReference type="SMART" id="SM00906">
    <property type="entry name" value="Fungal_trans"/>
    <property type="match status" value="1"/>
</dbReference>
<dbReference type="GO" id="GO:0008270">
    <property type="term" value="F:zinc ion binding"/>
    <property type="evidence" value="ECO:0007669"/>
    <property type="project" value="InterPro"/>
</dbReference>
<dbReference type="PANTHER" id="PTHR47840:SF1">
    <property type="entry name" value="ZN(II)2CYS6 TRANSCRIPTION FACTOR (EUROFUNG)"/>
    <property type="match status" value="1"/>
</dbReference>
<dbReference type="OrthoDB" id="6509908at2759"/>
<evidence type="ECO:0000256" key="5">
    <source>
        <dbReference type="ARBA" id="ARBA00023242"/>
    </source>
</evidence>
<dbReference type="PANTHER" id="PTHR47840">
    <property type="entry name" value="ZN(II)2CYS6 TRANSCRIPTION FACTOR (EUROFUNG)-RELATED"/>
    <property type="match status" value="1"/>
</dbReference>
<dbReference type="CDD" id="cd12148">
    <property type="entry name" value="fungal_TF_MHR"/>
    <property type="match status" value="1"/>
</dbReference>
<accession>A0A0N1HD51</accession>
<dbReference type="InterPro" id="IPR007219">
    <property type="entry name" value="XnlR_reg_dom"/>
</dbReference>
<reference evidence="8 9" key="1">
    <citation type="submission" date="2015-06" db="EMBL/GenBank/DDBJ databases">
        <title>Draft genome of the ant-associated black yeast Phialophora attae CBS 131958.</title>
        <authorList>
            <person name="Moreno L.F."/>
            <person name="Stielow B.J."/>
            <person name="de Hoog S."/>
            <person name="Vicente V.A."/>
            <person name="Weiss V.A."/>
            <person name="de Vries M."/>
            <person name="Cruz L.M."/>
            <person name="Souza E.M."/>
        </authorList>
    </citation>
    <scope>NUCLEOTIDE SEQUENCE [LARGE SCALE GENOMIC DNA]</scope>
    <source>
        <strain evidence="8 9">CBS 131958</strain>
    </source>
</reference>
<dbReference type="CDD" id="cd00067">
    <property type="entry name" value="GAL4"/>
    <property type="match status" value="1"/>
</dbReference>
<sequence length="804" mass="89292">MSNSTSPAANEGPHDHSQGPPRKKMRKGTKSCLECRRRKIKCTFEVGRTAICNECYARGSTCIDQEHGDIQTYAQQTAAEQSSYSLRERVTQLEDLVKNVLNRLPEGQNGESPTIDRTQVDAQAAEVLKSLKTGAAPTSPAAEESIYLPGGLRDEAPALSLFDNAVISRKDSAPAMSRSQYNKSKTVIAALNQLLPSPHDLDIILESSGEWWTIWRKMFPQITDRRCETYKQSVSHSLRSDKPAEIAKIMLCLAISIHQMPNGFDWKRLQLKDTRSQFIEKYVSTVNKLVVCDDEIAATVEGIECMALEAKYQVNMGRPRRAWLLYTRAISFAQLLGFHRLANHPDKTSNDYKRQVSIWTHLVLGDRFMSLVLGLPYSVPDAFCTPYMHNEGSLKINDAENYIQHMLELVGRVVDRNQSVTPMAYSATLALDRQLDDLAAAQDPSWWTTEMIPGQLVEDHFDRLQAQFFHHQVKVLLHMPFMLRPHNAHDKRYQYSHTQALDGARGMIRYYEALRVNTAVGPYICKLLDFQTFTAAMLLVLNLCGYSTQHRQLATALQPDLEQDQRDSELIDLTISLLRGAAEEVGGVVAAQSAQALEMIARVRHMTPEMAKACSAEEMERATCQVSIPYFGTITIGAGKQFVPIKPGTYPKPSDKPPRSAPPMNQNTGLPTPPSLASTSSTLPSPVTSNLDRTNSLASKPPDWAGTDYVAPGLGQPWPEDDPFVQFDPMMAFPPGDWPTTNSSGESSGFTPQAFTNTPDQMGMSSAQGFPFQTGAFPFSTGGFNGSIELDQGWDFWGAAPVMQ</sequence>
<dbReference type="RefSeq" id="XP_018002096.1">
    <property type="nucleotide sequence ID" value="XM_018145749.1"/>
</dbReference>
<dbReference type="InterPro" id="IPR001138">
    <property type="entry name" value="Zn2Cys6_DnaBD"/>
</dbReference>
<keyword evidence="5" id="KW-0539">Nucleus</keyword>
<dbReference type="PROSITE" id="PS50048">
    <property type="entry name" value="ZN2_CY6_FUNGAL_2"/>
    <property type="match status" value="1"/>
</dbReference>
<dbReference type="STRING" id="1664694.A0A0N1HD51"/>
<name>A0A0N1HD51_9EURO</name>
<dbReference type="Gene3D" id="4.10.240.10">
    <property type="entry name" value="Zn(2)-C6 fungal-type DNA-binding domain"/>
    <property type="match status" value="1"/>
</dbReference>
<dbReference type="Proteomes" id="UP000038010">
    <property type="component" value="Unassembled WGS sequence"/>
</dbReference>
<dbReference type="InterPro" id="IPR036864">
    <property type="entry name" value="Zn2-C6_fun-type_DNA-bd_sf"/>
</dbReference>
<proteinExistence type="predicted"/>
<dbReference type="EMBL" id="LFJN01000008">
    <property type="protein sequence ID" value="KPI42133.1"/>
    <property type="molecule type" value="Genomic_DNA"/>
</dbReference>
<organism evidence="8 9">
    <name type="scientific">Cyphellophora attinorum</name>
    <dbReference type="NCBI Taxonomy" id="1664694"/>
    <lineage>
        <taxon>Eukaryota</taxon>
        <taxon>Fungi</taxon>
        <taxon>Dikarya</taxon>
        <taxon>Ascomycota</taxon>
        <taxon>Pezizomycotina</taxon>
        <taxon>Eurotiomycetes</taxon>
        <taxon>Chaetothyriomycetidae</taxon>
        <taxon>Chaetothyriales</taxon>
        <taxon>Cyphellophoraceae</taxon>
        <taxon>Cyphellophora</taxon>
    </lineage>
</organism>
<dbReference type="GeneID" id="28737629"/>
<keyword evidence="4" id="KW-0804">Transcription</keyword>
<evidence type="ECO:0000259" key="7">
    <source>
        <dbReference type="PROSITE" id="PS50048"/>
    </source>
</evidence>
<dbReference type="SUPFAM" id="SSF57701">
    <property type="entry name" value="Zn2/Cys6 DNA-binding domain"/>
    <property type="match status" value="1"/>
</dbReference>
<dbReference type="PROSITE" id="PS00463">
    <property type="entry name" value="ZN2_CY6_FUNGAL_1"/>
    <property type="match status" value="1"/>
</dbReference>
<dbReference type="GO" id="GO:0003677">
    <property type="term" value="F:DNA binding"/>
    <property type="evidence" value="ECO:0007669"/>
    <property type="project" value="UniProtKB-KW"/>
</dbReference>
<keyword evidence="1" id="KW-0479">Metal-binding</keyword>
<evidence type="ECO:0000313" key="8">
    <source>
        <dbReference type="EMBL" id="KPI42133.1"/>
    </source>
</evidence>
<keyword evidence="2" id="KW-0805">Transcription regulation</keyword>
<evidence type="ECO:0000313" key="9">
    <source>
        <dbReference type="Proteomes" id="UP000038010"/>
    </source>
</evidence>
<dbReference type="GO" id="GO:0000981">
    <property type="term" value="F:DNA-binding transcription factor activity, RNA polymerase II-specific"/>
    <property type="evidence" value="ECO:0007669"/>
    <property type="project" value="InterPro"/>
</dbReference>
<feature type="compositionally biased region" description="Low complexity" evidence="6">
    <location>
        <begin position="675"/>
        <end position="689"/>
    </location>
</feature>
<comment type="caution">
    <text evidence="8">The sequence shown here is derived from an EMBL/GenBank/DDBJ whole genome shotgun (WGS) entry which is preliminary data.</text>
</comment>
<evidence type="ECO:0000256" key="3">
    <source>
        <dbReference type="ARBA" id="ARBA00023125"/>
    </source>
</evidence>
<gene>
    <name evidence="8" type="ORF">AB675_5531</name>
</gene>
<dbReference type="SMART" id="SM00066">
    <property type="entry name" value="GAL4"/>
    <property type="match status" value="1"/>
</dbReference>
<evidence type="ECO:0000256" key="6">
    <source>
        <dbReference type="SAM" id="MobiDB-lite"/>
    </source>
</evidence>
<feature type="domain" description="Zn(2)-C6 fungal-type" evidence="7">
    <location>
        <begin position="31"/>
        <end position="62"/>
    </location>
</feature>
<feature type="region of interest" description="Disordered" evidence="6">
    <location>
        <begin position="645"/>
        <end position="707"/>
    </location>
</feature>
<evidence type="ECO:0000256" key="4">
    <source>
        <dbReference type="ARBA" id="ARBA00023163"/>
    </source>
</evidence>
<keyword evidence="9" id="KW-1185">Reference proteome</keyword>
<feature type="region of interest" description="Disordered" evidence="6">
    <location>
        <begin position="1"/>
        <end position="30"/>
    </location>
</feature>
<dbReference type="VEuPathDB" id="FungiDB:AB675_5531"/>
<dbReference type="AlphaFoldDB" id="A0A0N1HD51"/>
<keyword evidence="3" id="KW-0238">DNA-binding</keyword>
<evidence type="ECO:0000256" key="2">
    <source>
        <dbReference type="ARBA" id="ARBA00023015"/>
    </source>
</evidence>
<dbReference type="GO" id="GO:0006351">
    <property type="term" value="P:DNA-templated transcription"/>
    <property type="evidence" value="ECO:0007669"/>
    <property type="project" value="InterPro"/>
</dbReference>
<protein>
    <recommendedName>
        <fullName evidence="7">Zn(2)-C6 fungal-type domain-containing protein</fullName>
    </recommendedName>
</protein>